<evidence type="ECO:0000256" key="4">
    <source>
        <dbReference type="ARBA" id="ARBA00023145"/>
    </source>
</evidence>
<name>A0ABV3Z6C0_9PROT</name>
<evidence type="ECO:0000313" key="7">
    <source>
        <dbReference type="Proteomes" id="UP001560685"/>
    </source>
</evidence>
<dbReference type="RefSeq" id="WP_369314089.1">
    <property type="nucleotide sequence ID" value="NZ_JBEHZE010000001.1"/>
</dbReference>
<proteinExistence type="inferred from homology"/>
<dbReference type="InterPro" id="IPR002692">
    <property type="entry name" value="S45"/>
</dbReference>
<evidence type="ECO:0000256" key="3">
    <source>
        <dbReference type="ARBA" id="ARBA00022801"/>
    </source>
</evidence>
<evidence type="ECO:0000313" key="6">
    <source>
        <dbReference type="EMBL" id="MEX6634098.1"/>
    </source>
</evidence>
<evidence type="ECO:0000256" key="1">
    <source>
        <dbReference type="ARBA" id="ARBA00006586"/>
    </source>
</evidence>
<keyword evidence="2" id="KW-0732">Signal</keyword>
<dbReference type="SUPFAM" id="SSF56235">
    <property type="entry name" value="N-terminal nucleophile aminohydrolases (Ntn hydrolases)"/>
    <property type="match status" value="1"/>
</dbReference>
<dbReference type="Gene3D" id="2.30.120.10">
    <property type="match status" value="1"/>
</dbReference>
<dbReference type="PIRSF" id="PIRSF001227">
    <property type="entry name" value="Pen_acylase"/>
    <property type="match status" value="1"/>
</dbReference>
<dbReference type="Gene3D" id="1.10.439.10">
    <property type="entry name" value="Penicillin Amidohydrolase, domain 1"/>
    <property type="match status" value="1"/>
</dbReference>
<keyword evidence="3" id="KW-0378">Hydrolase</keyword>
<dbReference type="Pfam" id="PF01804">
    <property type="entry name" value="Penicil_amidase"/>
    <property type="match status" value="1"/>
</dbReference>
<dbReference type="InterPro" id="IPR014395">
    <property type="entry name" value="Pen/GL7ACA/AHL_acylase"/>
</dbReference>
<dbReference type="InterPro" id="IPR043147">
    <property type="entry name" value="Penicillin_amidase_A-knob"/>
</dbReference>
<evidence type="ECO:0000256" key="2">
    <source>
        <dbReference type="ARBA" id="ARBA00022729"/>
    </source>
</evidence>
<dbReference type="Gene3D" id="3.60.20.10">
    <property type="entry name" value="Glutamine Phosphoribosylpyrophosphate, subunit 1, domain 1"/>
    <property type="match status" value="1"/>
</dbReference>
<dbReference type="Proteomes" id="UP001560685">
    <property type="component" value="Unassembled WGS sequence"/>
</dbReference>
<dbReference type="PANTHER" id="PTHR34218:SF3">
    <property type="entry name" value="ACYL-HOMOSERINE LACTONE ACYLASE PVDQ"/>
    <property type="match status" value="1"/>
</dbReference>
<organism evidence="6 7">
    <name type="scientific">Hyphococcus lacteus</name>
    <dbReference type="NCBI Taxonomy" id="3143536"/>
    <lineage>
        <taxon>Bacteria</taxon>
        <taxon>Pseudomonadati</taxon>
        <taxon>Pseudomonadota</taxon>
        <taxon>Alphaproteobacteria</taxon>
        <taxon>Parvularculales</taxon>
        <taxon>Parvularculaceae</taxon>
        <taxon>Hyphococcus</taxon>
    </lineage>
</organism>
<feature type="region of interest" description="Disordered" evidence="5">
    <location>
        <begin position="461"/>
        <end position="482"/>
    </location>
</feature>
<reference evidence="6 7" key="1">
    <citation type="submission" date="2024-05" db="EMBL/GenBank/DDBJ databases">
        <title>Three bacterial strains, DH-69, EH-24, and ECK-19 isolated from coastal sediments.</title>
        <authorList>
            <person name="Ye Y.-Q."/>
            <person name="Du Z.-J."/>
        </authorList>
    </citation>
    <scope>NUCLEOTIDE SEQUENCE [LARGE SCALE GENOMIC DNA]</scope>
    <source>
        <strain evidence="6 7">ECK-19</strain>
    </source>
</reference>
<keyword evidence="4" id="KW-0865">Zymogen</keyword>
<dbReference type="EMBL" id="JBEHZE010000001">
    <property type="protein sequence ID" value="MEX6634098.1"/>
    <property type="molecule type" value="Genomic_DNA"/>
</dbReference>
<dbReference type="InterPro" id="IPR023343">
    <property type="entry name" value="Penicillin_amidase_dom1"/>
</dbReference>
<dbReference type="InterPro" id="IPR029055">
    <property type="entry name" value="Ntn_hydrolases_N"/>
</dbReference>
<dbReference type="PANTHER" id="PTHR34218">
    <property type="entry name" value="PEPTIDASE S45 PENICILLIN AMIDASE"/>
    <property type="match status" value="1"/>
</dbReference>
<dbReference type="InterPro" id="IPR043146">
    <property type="entry name" value="Penicillin_amidase_N_B-knob"/>
</dbReference>
<sequence>MGIWIRWIGALIFAGLVAAFSYLKTPKFQAFDTDAALQAASAYDARVIRDRFGVPHIYGARDADVAFGLAYAHAEDDWATIEEVIFFSRGQLALRNGKAAAIPDYLIAALGIKESIETKYETDLSAKSRTIAEAYAAGINLYCAEEKRRCAHGAAPVTGKDIVAGFTSRTPFFYGLDQQLTKIFEGDVELAEAAKQTREAFLQVPRGFETGSNAMAVAPSRSADGHTRLMVNSHQPFEGPVAWYEARVKSDEGWDMIGGLFPGAPLILHGAGPDLGWAFTVNKPDLVDVYALEVDNAKNPKRYMFDGEWRDLDIRKVKFRVKLFGPLSLPVTRKAIKSVHGPVFVTDNGVFAVSYAGANDIRTLEQWYRMNRASDYTEWRDALSMLAIPSFNVVYADGDGIIAYYYNAALPIREAGVNWSKVQPGDDPALLWRGTRKLNEVPQVVMPHSGYVVNANHPPFAASGPEDNPQSENFPPHYGVDQRTTNRGIRIQALYGTDPSITPEEFVAYKFDNRYAEGSRLMEVVNSVLTNADSDSKAEEISVLRGWDGAVTTDSRGAPLAVLTAQRARGSLLNDENVETPDYLTAFRETAADLRAGFGRVDPTWGEVVRLKRGAQSLPVNGGPDTLRAIYPDGDLTQGPLKAVGGDSYILYADWSGPRDVSIKTIHQYGAATLDETSPHYADQAPLFADENWKSPPMELEELLSEATADYRPGQTP</sequence>
<gene>
    <name evidence="6" type="ORF">ABFZ84_11135</name>
</gene>
<keyword evidence="7" id="KW-1185">Reference proteome</keyword>
<accession>A0ABV3Z6C0</accession>
<comment type="caution">
    <text evidence="6">The sequence shown here is derived from an EMBL/GenBank/DDBJ whole genome shotgun (WGS) entry which is preliminary data.</text>
</comment>
<comment type="similarity">
    <text evidence="1">Belongs to the peptidase S45 family.</text>
</comment>
<evidence type="ECO:0000256" key="5">
    <source>
        <dbReference type="SAM" id="MobiDB-lite"/>
    </source>
</evidence>
<protein>
    <submittedName>
        <fullName evidence="6">Penicillin acylase family protein</fullName>
    </submittedName>
</protein>
<dbReference type="Gene3D" id="1.10.1400.10">
    <property type="match status" value="1"/>
</dbReference>